<feature type="transmembrane region" description="Helical" evidence="6">
    <location>
        <begin position="70"/>
        <end position="90"/>
    </location>
</feature>
<name>A0A0D2LJY4_HYPSF</name>
<evidence type="ECO:0000256" key="4">
    <source>
        <dbReference type="ARBA" id="ARBA00022989"/>
    </source>
</evidence>
<keyword evidence="4 6" id="KW-1133">Transmembrane helix</keyword>
<dbReference type="PANTHER" id="PTHR10165">
    <property type="entry name" value="LIPID PHOSPHATE PHOSPHATASE"/>
    <property type="match status" value="1"/>
</dbReference>
<dbReference type="SMART" id="SM00014">
    <property type="entry name" value="acidPPc"/>
    <property type="match status" value="1"/>
</dbReference>
<dbReference type="GO" id="GO:0016020">
    <property type="term" value="C:membrane"/>
    <property type="evidence" value="ECO:0007669"/>
    <property type="project" value="UniProtKB-SubCell"/>
</dbReference>
<reference evidence="9" key="1">
    <citation type="submission" date="2014-04" db="EMBL/GenBank/DDBJ databases">
        <title>Evolutionary Origins and Diversification of the Mycorrhizal Mutualists.</title>
        <authorList>
            <consortium name="DOE Joint Genome Institute"/>
            <consortium name="Mycorrhizal Genomics Consortium"/>
            <person name="Kohler A."/>
            <person name="Kuo A."/>
            <person name="Nagy L.G."/>
            <person name="Floudas D."/>
            <person name="Copeland A."/>
            <person name="Barry K.W."/>
            <person name="Cichocki N."/>
            <person name="Veneault-Fourrey C."/>
            <person name="LaButti K."/>
            <person name="Lindquist E.A."/>
            <person name="Lipzen A."/>
            <person name="Lundell T."/>
            <person name="Morin E."/>
            <person name="Murat C."/>
            <person name="Riley R."/>
            <person name="Ohm R."/>
            <person name="Sun H."/>
            <person name="Tunlid A."/>
            <person name="Henrissat B."/>
            <person name="Grigoriev I.V."/>
            <person name="Hibbett D.S."/>
            <person name="Martin F."/>
        </authorList>
    </citation>
    <scope>NUCLEOTIDE SEQUENCE [LARGE SCALE GENOMIC DNA]</scope>
    <source>
        <strain evidence="9">FD-334 SS-4</strain>
    </source>
</reference>
<feature type="transmembrane region" description="Helical" evidence="6">
    <location>
        <begin position="198"/>
        <end position="217"/>
    </location>
</feature>
<dbReference type="InterPro" id="IPR043216">
    <property type="entry name" value="PAP-like"/>
</dbReference>
<sequence>MSQLKSTIDHYFGVDALDWFDRSYITDWIVVGILWFLTGAVKASPVFEREFDLEDLTISHPQKEDQVSSFFNNTTALFGPLIIAIIIGFFQRSLLIIHHGAIGICATRGLAELITEVLKHSVGRLRPDFLSRCQWDKVIQKCTGLDTTMANGRKSFPSGHSSTAFSGMFFLSLLIAGQTAAWCFNIPKAPRCFKSSRMGVFVLTILPLFWATHVAVSRLQDYRHHTEDVIAGSLLGVVCSLLCYLIFWPNPFLASSFHPEAFGQPRLLYRETDYVRSRATDLDLEGVVEH</sequence>
<feature type="domain" description="Phosphatidic acid phosphatase type 2/haloperoxidase" evidence="7">
    <location>
        <begin position="101"/>
        <end position="244"/>
    </location>
</feature>
<dbReference type="OMA" id="FLARCKW"/>
<evidence type="ECO:0000256" key="3">
    <source>
        <dbReference type="ARBA" id="ARBA00022692"/>
    </source>
</evidence>
<evidence type="ECO:0000259" key="7">
    <source>
        <dbReference type="SMART" id="SM00014"/>
    </source>
</evidence>
<dbReference type="SUPFAM" id="SSF48317">
    <property type="entry name" value="Acid phosphatase/Vanadium-dependent haloperoxidase"/>
    <property type="match status" value="1"/>
</dbReference>
<dbReference type="PANTHER" id="PTHR10165:SF35">
    <property type="entry name" value="RE23632P"/>
    <property type="match status" value="1"/>
</dbReference>
<evidence type="ECO:0000313" key="8">
    <source>
        <dbReference type="EMBL" id="KJA28042.1"/>
    </source>
</evidence>
<feature type="transmembrane region" description="Helical" evidence="6">
    <location>
        <begin position="229"/>
        <end position="248"/>
    </location>
</feature>
<dbReference type="EMBL" id="KN817522">
    <property type="protein sequence ID" value="KJA28042.1"/>
    <property type="molecule type" value="Genomic_DNA"/>
</dbReference>
<evidence type="ECO:0000256" key="6">
    <source>
        <dbReference type="SAM" id="Phobius"/>
    </source>
</evidence>
<dbReference type="GO" id="GO:0006644">
    <property type="term" value="P:phospholipid metabolic process"/>
    <property type="evidence" value="ECO:0007669"/>
    <property type="project" value="InterPro"/>
</dbReference>
<gene>
    <name evidence="8" type="ORF">HYPSUDRAFT_34345</name>
</gene>
<evidence type="ECO:0000256" key="1">
    <source>
        <dbReference type="ARBA" id="ARBA00004141"/>
    </source>
</evidence>
<dbReference type="STRING" id="945553.A0A0D2LJY4"/>
<dbReference type="GO" id="GO:0046839">
    <property type="term" value="P:phospholipid dephosphorylation"/>
    <property type="evidence" value="ECO:0007669"/>
    <property type="project" value="TreeGrafter"/>
</dbReference>
<comment type="subcellular location">
    <subcellularLocation>
        <location evidence="1">Membrane</location>
        <topology evidence="1">Multi-pass membrane protein</topology>
    </subcellularLocation>
</comment>
<dbReference type="Proteomes" id="UP000054270">
    <property type="component" value="Unassembled WGS sequence"/>
</dbReference>
<evidence type="ECO:0000313" key="9">
    <source>
        <dbReference type="Proteomes" id="UP000054270"/>
    </source>
</evidence>
<dbReference type="Pfam" id="PF01569">
    <property type="entry name" value="PAP2"/>
    <property type="match status" value="1"/>
</dbReference>
<accession>A0A0D2LJY4</accession>
<dbReference type="AlphaFoldDB" id="A0A0D2LJY4"/>
<feature type="transmembrane region" description="Helical" evidence="6">
    <location>
        <begin position="164"/>
        <end position="186"/>
    </location>
</feature>
<dbReference type="GO" id="GO:0008195">
    <property type="term" value="F:phosphatidate phosphatase activity"/>
    <property type="evidence" value="ECO:0007669"/>
    <property type="project" value="TreeGrafter"/>
</dbReference>
<keyword evidence="5 6" id="KW-0472">Membrane</keyword>
<dbReference type="OrthoDB" id="10030083at2759"/>
<comment type="similarity">
    <text evidence="2">Belongs to the PA-phosphatase related phosphoesterase family.</text>
</comment>
<dbReference type="CDD" id="cd03390">
    <property type="entry name" value="PAP2_containing_1_like"/>
    <property type="match status" value="1"/>
</dbReference>
<proteinExistence type="inferred from homology"/>
<evidence type="ECO:0000256" key="2">
    <source>
        <dbReference type="ARBA" id="ARBA00008816"/>
    </source>
</evidence>
<evidence type="ECO:0000256" key="5">
    <source>
        <dbReference type="ARBA" id="ARBA00023136"/>
    </source>
</evidence>
<dbReference type="Gene3D" id="1.20.144.10">
    <property type="entry name" value="Phosphatidic acid phosphatase type 2/haloperoxidase"/>
    <property type="match status" value="1"/>
</dbReference>
<keyword evidence="3 6" id="KW-0812">Transmembrane</keyword>
<keyword evidence="9" id="KW-1185">Reference proteome</keyword>
<organism evidence="8 9">
    <name type="scientific">Hypholoma sublateritium (strain FD-334 SS-4)</name>
    <dbReference type="NCBI Taxonomy" id="945553"/>
    <lineage>
        <taxon>Eukaryota</taxon>
        <taxon>Fungi</taxon>
        <taxon>Dikarya</taxon>
        <taxon>Basidiomycota</taxon>
        <taxon>Agaricomycotina</taxon>
        <taxon>Agaricomycetes</taxon>
        <taxon>Agaricomycetidae</taxon>
        <taxon>Agaricales</taxon>
        <taxon>Agaricineae</taxon>
        <taxon>Strophariaceae</taxon>
        <taxon>Hypholoma</taxon>
    </lineage>
</organism>
<protein>
    <recommendedName>
        <fullName evidence="7">Phosphatidic acid phosphatase type 2/haloperoxidase domain-containing protein</fullName>
    </recommendedName>
</protein>
<dbReference type="InterPro" id="IPR000326">
    <property type="entry name" value="PAP2/HPO"/>
</dbReference>
<dbReference type="InterPro" id="IPR036938">
    <property type="entry name" value="PAP2/HPO_sf"/>
</dbReference>